<name>A0A553Q650_9TELE</name>
<sequence length="149" mass="17070">MRSSSSAVRPLLPDAGLFLSPSSQLIKHVHLCKVRVNTRSGPRWFQGAVQTPLCLGALQARCQLCRGQPSLPATVSPFPGCCERFSDERCKPRRRHSRQVHRRWCCHGGSGRFRSWYWNSVRQSHHWIRQEPISEAAAVLIRHLRVRPV</sequence>
<comment type="caution">
    <text evidence="1">The sequence shown here is derived from an EMBL/GenBank/DDBJ whole genome shotgun (WGS) entry which is preliminary data.</text>
</comment>
<accession>A0A553Q650</accession>
<keyword evidence="2" id="KW-1185">Reference proteome</keyword>
<protein>
    <submittedName>
        <fullName evidence="1">Uncharacterized protein</fullName>
    </submittedName>
</protein>
<evidence type="ECO:0000313" key="1">
    <source>
        <dbReference type="EMBL" id="TRY85404.1"/>
    </source>
</evidence>
<dbReference type="EMBL" id="SRMA01026285">
    <property type="protein sequence ID" value="TRY85404.1"/>
    <property type="molecule type" value="Genomic_DNA"/>
</dbReference>
<evidence type="ECO:0000313" key="2">
    <source>
        <dbReference type="Proteomes" id="UP000316079"/>
    </source>
</evidence>
<dbReference type="OrthoDB" id="10213642at2759"/>
<gene>
    <name evidence="1" type="ORF">DNTS_027929</name>
</gene>
<proteinExistence type="predicted"/>
<organism evidence="1 2">
    <name type="scientific">Danionella cerebrum</name>
    <dbReference type="NCBI Taxonomy" id="2873325"/>
    <lineage>
        <taxon>Eukaryota</taxon>
        <taxon>Metazoa</taxon>
        <taxon>Chordata</taxon>
        <taxon>Craniata</taxon>
        <taxon>Vertebrata</taxon>
        <taxon>Euteleostomi</taxon>
        <taxon>Actinopterygii</taxon>
        <taxon>Neopterygii</taxon>
        <taxon>Teleostei</taxon>
        <taxon>Ostariophysi</taxon>
        <taxon>Cypriniformes</taxon>
        <taxon>Danionidae</taxon>
        <taxon>Danioninae</taxon>
        <taxon>Danionella</taxon>
    </lineage>
</organism>
<reference evidence="1 2" key="1">
    <citation type="journal article" date="2019" name="Sci. Data">
        <title>Hybrid genome assembly and annotation of Danionella translucida.</title>
        <authorList>
            <person name="Kadobianskyi M."/>
            <person name="Schulze L."/>
            <person name="Schuelke M."/>
            <person name="Judkewitz B."/>
        </authorList>
    </citation>
    <scope>NUCLEOTIDE SEQUENCE [LARGE SCALE GENOMIC DNA]</scope>
    <source>
        <strain evidence="1 2">Bolton</strain>
    </source>
</reference>
<dbReference type="AlphaFoldDB" id="A0A553Q650"/>
<dbReference type="Proteomes" id="UP000316079">
    <property type="component" value="Unassembled WGS sequence"/>
</dbReference>